<feature type="transmembrane region" description="Helical" evidence="8">
    <location>
        <begin position="205"/>
        <end position="227"/>
    </location>
</feature>
<dbReference type="PANTHER" id="PTHR33362:SF5">
    <property type="entry name" value="C4-DICARBOXYLATE TRAP TRANSPORTER LARGE PERMEASE PROTEIN DCTM"/>
    <property type="match status" value="1"/>
</dbReference>
<evidence type="ECO:0000256" key="7">
    <source>
        <dbReference type="ARBA" id="ARBA00023136"/>
    </source>
</evidence>
<dbReference type="InterPro" id="IPR038404">
    <property type="entry name" value="TRAP_DctP_sf"/>
</dbReference>
<dbReference type="Pfam" id="PF06808">
    <property type="entry name" value="DctM"/>
    <property type="match status" value="1"/>
</dbReference>
<dbReference type="Gene3D" id="3.40.190.170">
    <property type="entry name" value="Bacterial extracellular solute-binding protein, family 7"/>
    <property type="match status" value="1"/>
</dbReference>
<dbReference type="InterPro" id="IPR010656">
    <property type="entry name" value="DctM"/>
</dbReference>
<dbReference type="Proteomes" id="UP001152797">
    <property type="component" value="Unassembled WGS sequence"/>
</dbReference>
<feature type="transmembrane region" description="Helical" evidence="8">
    <location>
        <begin position="163"/>
        <end position="184"/>
    </location>
</feature>
<comment type="caution">
    <text evidence="10">The sequence shown here is derived from an EMBL/GenBank/DDBJ whole genome shotgun (WGS) entry which is preliminary data.</text>
</comment>
<dbReference type="AlphaFoldDB" id="A0A9P1BFA1"/>
<proteinExistence type="predicted"/>
<feature type="transmembrane region" description="Helical" evidence="8">
    <location>
        <begin position="305"/>
        <end position="334"/>
    </location>
</feature>
<keyword evidence="4 8" id="KW-0812">Transmembrane</keyword>
<dbReference type="Pfam" id="PF03480">
    <property type="entry name" value="DctP"/>
    <property type="match status" value="1"/>
</dbReference>
<feature type="transmembrane region" description="Helical" evidence="8">
    <location>
        <begin position="405"/>
        <end position="426"/>
    </location>
</feature>
<keyword evidence="5" id="KW-0732">Signal</keyword>
<dbReference type="NCBIfam" id="NF037995">
    <property type="entry name" value="TRAP_S1"/>
    <property type="match status" value="1"/>
</dbReference>
<dbReference type="EMBL" id="CAMXCT010000001">
    <property type="protein sequence ID" value="CAI3971625.1"/>
    <property type="molecule type" value="Genomic_DNA"/>
</dbReference>
<feature type="transmembrane region" description="Helical" evidence="8">
    <location>
        <begin position="233"/>
        <end position="249"/>
    </location>
</feature>
<reference evidence="11 12" key="2">
    <citation type="submission" date="2024-05" db="EMBL/GenBank/DDBJ databases">
        <authorList>
            <person name="Chen Y."/>
            <person name="Shah S."/>
            <person name="Dougan E. K."/>
            <person name="Thang M."/>
            <person name="Chan C."/>
        </authorList>
    </citation>
    <scope>NUCLEOTIDE SEQUENCE [LARGE SCALE GENOMIC DNA]</scope>
</reference>
<feature type="transmembrane region" description="Helical" evidence="8">
    <location>
        <begin position="473"/>
        <end position="493"/>
    </location>
</feature>
<evidence type="ECO:0000256" key="6">
    <source>
        <dbReference type="ARBA" id="ARBA00022989"/>
    </source>
</evidence>
<feature type="transmembrane region" description="Helical" evidence="8">
    <location>
        <begin position="371"/>
        <end position="389"/>
    </location>
</feature>
<feature type="transmembrane region" description="Helical" evidence="8">
    <location>
        <begin position="261"/>
        <end position="285"/>
    </location>
</feature>
<evidence type="ECO:0000256" key="1">
    <source>
        <dbReference type="ARBA" id="ARBA00004429"/>
    </source>
</evidence>
<keyword evidence="3" id="KW-0997">Cell inner membrane</keyword>
<feature type="transmembrane region" description="Helical" evidence="8">
    <location>
        <begin position="139"/>
        <end position="157"/>
    </location>
</feature>
<evidence type="ECO:0000259" key="9">
    <source>
        <dbReference type="Pfam" id="PF06808"/>
    </source>
</evidence>
<name>A0A9P1BFA1_9DINO</name>
<dbReference type="EMBL" id="CAMXCT030000001">
    <property type="protein sequence ID" value="CAL4758937.1"/>
    <property type="molecule type" value="Genomic_DNA"/>
</dbReference>
<dbReference type="InterPro" id="IPR004681">
    <property type="entry name" value="TRAP_DctM"/>
</dbReference>
<evidence type="ECO:0000313" key="11">
    <source>
        <dbReference type="EMBL" id="CAL4758937.1"/>
    </source>
</evidence>
<evidence type="ECO:0000256" key="5">
    <source>
        <dbReference type="ARBA" id="ARBA00022729"/>
    </source>
</evidence>
<accession>A0A9P1BFA1</accession>
<sequence>MVGLLLLGFPMKVPLLAATFAVLLIYYPGDVTPAIIIQQWIGGISPAALIAVPMFILAADIMTRGQAANRLLDMVSTFVGHLRSGLPITTAVSCTLFGAMSGSTQATVVAIGDPLRPRLLQAGYTDSFSTALIINASDIALLIPPSIGMIVYGVVSGTSIGELFIAGIVPGLVILLAFCIYCYFVSVQTKVDRLARAGWTERLQALRRAILPLGFPAIIMGGIYTGIFSPTEAAAVSVLYAIVLEMLIFREMSLHDLYQSALSTGMVTAIVFVLVGAGAAFSWVISFAQLPQTILNDTFGLTAQSGYWTIMLVVCAAYFVGCMFADPIVVILILTPIFHPIAVDSGIDPVLMGVIVTLQVAIGVLQVRFSAFLIFGGTVFLIIALRYMVTGAEMIGTLRGEVEHLAGAIAMPFMIGPGTISASVLIGADLPVWLAGLSIAIALLISCLMLIAMKVTTVERTSLTSGTFHVRRLLLALSLVVCLASTGCGPSKATAPVANGDTRQTWRFAIEEAEGSVQHEYALRFKQLIEERTNGEVEVIVYPYGTLGTSTQITEQLNMGVIEFAMASPGTLGKFIPELQVFLLHFVLPEDERETQRLLSDPELIAYFDKLYAPKGLQLLSIFSEGEMVWTMKDKVRSPEDFEGLKMRVMTSPLLLAAYNAYGASATPMPYSEVYSGLQLNMIDGQVNPIFAIERQKFHEVTSWMIFPGHTSFITTCAANRKFIGQQPKEHQELIDSVIEELDDYIFTVQMRYQTERLKRILRDKKRQQSQLTIIGEVSQFLESLTSEERIELVENNPHVTLVPGLSPKERDGFREASKSVHDVFLRIGGPHSHEVLQLLSGPSSIE</sequence>
<dbReference type="NCBIfam" id="TIGR00786">
    <property type="entry name" value="dctM"/>
    <property type="match status" value="1"/>
</dbReference>
<comment type="subcellular location">
    <subcellularLocation>
        <location evidence="1">Cell inner membrane</location>
        <topology evidence="1">Multi-pass membrane protein</topology>
    </subcellularLocation>
</comment>
<keyword evidence="6 8" id="KW-1133">Transmembrane helix</keyword>
<evidence type="ECO:0000256" key="3">
    <source>
        <dbReference type="ARBA" id="ARBA00022519"/>
    </source>
</evidence>
<keyword evidence="7 8" id="KW-0472">Membrane</keyword>
<feature type="transmembrane region" description="Helical" evidence="8">
    <location>
        <begin position="41"/>
        <end position="62"/>
    </location>
</feature>
<dbReference type="GO" id="GO:0005886">
    <property type="term" value="C:plasma membrane"/>
    <property type="evidence" value="ECO:0007669"/>
    <property type="project" value="UniProtKB-SubCell"/>
</dbReference>
<evidence type="ECO:0000313" key="10">
    <source>
        <dbReference type="EMBL" id="CAI3971625.1"/>
    </source>
</evidence>
<evidence type="ECO:0000256" key="4">
    <source>
        <dbReference type="ARBA" id="ARBA00022692"/>
    </source>
</evidence>
<dbReference type="PANTHER" id="PTHR33362">
    <property type="entry name" value="SIALIC ACID TRAP TRANSPORTER PERMEASE PROTEIN SIAT-RELATED"/>
    <property type="match status" value="1"/>
</dbReference>
<dbReference type="OrthoDB" id="447795at2759"/>
<dbReference type="InterPro" id="IPR018389">
    <property type="entry name" value="DctP_fam"/>
</dbReference>
<evidence type="ECO:0000313" key="12">
    <source>
        <dbReference type="Proteomes" id="UP001152797"/>
    </source>
</evidence>
<gene>
    <name evidence="10" type="ORF">C1SCF055_LOCUS215</name>
</gene>
<evidence type="ECO:0000256" key="8">
    <source>
        <dbReference type="SAM" id="Phobius"/>
    </source>
</evidence>
<evidence type="ECO:0000256" key="2">
    <source>
        <dbReference type="ARBA" id="ARBA00022475"/>
    </source>
</evidence>
<dbReference type="GO" id="GO:0022857">
    <property type="term" value="F:transmembrane transporter activity"/>
    <property type="evidence" value="ECO:0007669"/>
    <property type="project" value="TreeGrafter"/>
</dbReference>
<keyword evidence="2" id="KW-1003">Cell membrane</keyword>
<reference evidence="10" key="1">
    <citation type="submission" date="2022-10" db="EMBL/GenBank/DDBJ databases">
        <authorList>
            <person name="Chen Y."/>
            <person name="Dougan E. K."/>
            <person name="Chan C."/>
            <person name="Rhodes N."/>
            <person name="Thang M."/>
        </authorList>
    </citation>
    <scope>NUCLEOTIDE SEQUENCE</scope>
</reference>
<organism evidence="10">
    <name type="scientific">Cladocopium goreaui</name>
    <dbReference type="NCBI Taxonomy" id="2562237"/>
    <lineage>
        <taxon>Eukaryota</taxon>
        <taxon>Sar</taxon>
        <taxon>Alveolata</taxon>
        <taxon>Dinophyceae</taxon>
        <taxon>Suessiales</taxon>
        <taxon>Symbiodiniaceae</taxon>
        <taxon>Cladocopium</taxon>
    </lineage>
</organism>
<feature type="domain" description="TRAP C4-dicarboxylate transport system permease DctM subunit" evidence="9">
    <location>
        <begin position="1"/>
        <end position="365"/>
    </location>
</feature>
<keyword evidence="12" id="KW-1185">Reference proteome</keyword>
<feature type="transmembrane region" description="Helical" evidence="8">
    <location>
        <begin position="432"/>
        <end position="452"/>
    </location>
</feature>
<protein>
    <submittedName>
        <fullName evidence="11">Ectoine TRAP transporter large permease protein TeaC</fullName>
    </submittedName>
</protein>
<dbReference type="EMBL" id="CAMXCT020000001">
    <property type="protein sequence ID" value="CAL1125000.1"/>
    <property type="molecule type" value="Genomic_DNA"/>
</dbReference>